<dbReference type="InterPro" id="IPR001969">
    <property type="entry name" value="Aspartic_peptidase_AS"/>
</dbReference>
<dbReference type="Gramene" id="KVI00576">
    <property type="protein sequence ID" value="KVI00576"/>
    <property type="gene ID" value="Ccrd_021168"/>
</dbReference>
<dbReference type="Pfam" id="PF14541">
    <property type="entry name" value="TAXi_C"/>
    <property type="match status" value="1"/>
</dbReference>
<keyword evidence="4" id="KW-0378">Hydrolase</keyword>
<organism evidence="7 8">
    <name type="scientific">Cynara cardunculus var. scolymus</name>
    <name type="common">Globe artichoke</name>
    <name type="synonym">Cynara scolymus</name>
    <dbReference type="NCBI Taxonomy" id="59895"/>
    <lineage>
        <taxon>Eukaryota</taxon>
        <taxon>Viridiplantae</taxon>
        <taxon>Streptophyta</taxon>
        <taxon>Embryophyta</taxon>
        <taxon>Tracheophyta</taxon>
        <taxon>Spermatophyta</taxon>
        <taxon>Magnoliopsida</taxon>
        <taxon>eudicotyledons</taxon>
        <taxon>Gunneridae</taxon>
        <taxon>Pentapetalae</taxon>
        <taxon>asterids</taxon>
        <taxon>campanulids</taxon>
        <taxon>Asterales</taxon>
        <taxon>Asteraceae</taxon>
        <taxon>Carduoideae</taxon>
        <taxon>Cardueae</taxon>
        <taxon>Carduinae</taxon>
        <taxon>Cynara</taxon>
    </lineage>
</organism>
<dbReference type="InterPro" id="IPR051708">
    <property type="entry name" value="Plant_Aspart_Prot_A1"/>
</dbReference>
<reference evidence="7 8" key="1">
    <citation type="journal article" date="2016" name="Sci. Rep.">
        <title>The genome sequence of the outbreeding globe artichoke constructed de novo incorporating a phase-aware low-pass sequencing strategy of F1 progeny.</title>
        <authorList>
            <person name="Scaglione D."/>
            <person name="Reyes-Chin-Wo S."/>
            <person name="Acquadro A."/>
            <person name="Froenicke L."/>
            <person name="Portis E."/>
            <person name="Beitel C."/>
            <person name="Tirone M."/>
            <person name="Mauro R."/>
            <person name="Lo Monaco A."/>
            <person name="Mauromicale G."/>
            <person name="Faccioli P."/>
            <person name="Cattivelli L."/>
            <person name="Rieseberg L."/>
            <person name="Michelmore R."/>
            <person name="Lanteri S."/>
        </authorList>
    </citation>
    <scope>NUCLEOTIDE SEQUENCE [LARGE SCALE GENOMIC DNA]</scope>
    <source>
        <strain evidence="7">2C</strain>
    </source>
</reference>
<dbReference type="PROSITE" id="PS51767">
    <property type="entry name" value="PEPTIDASE_A1"/>
    <property type="match status" value="1"/>
</dbReference>
<comment type="similarity">
    <text evidence="1">Belongs to the peptidase A1 family.</text>
</comment>
<comment type="caution">
    <text evidence="7">The sequence shown here is derived from an EMBL/GenBank/DDBJ whole genome shotgun (WGS) entry which is preliminary data.</text>
</comment>
<keyword evidence="2" id="KW-0645">Protease</keyword>
<accession>A0A103Y182</accession>
<dbReference type="InterPro" id="IPR034161">
    <property type="entry name" value="Pepsin-like_plant"/>
</dbReference>
<dbReference type="CDD" id="cd05476">
    <property type="entry name" value="pepsin_A_like_plant"/>
    <property type="match status" value="1"/>
</dbReference>
<proteinExistence type="inferred from homology"/>
<dbReference type="Gene3D" id="2.40.70.10">
    <property type="entry name" value="Acid Proteases"/>
    <property type="match status" value="2"/>
</dbReference>
<evidence type="ECO:0000256" key="5">
    <source>
        <dbReference type="ARBA" id="ARBA00023180"/>
    </source>
</evidence>
<feature type="domain" description="Peptidase A1" evidence="6">
    <location>
        <begin position="96"/>
        <end position="445"/>
    </location>
</feature>
<keyword evidence="5" id="KW-0325">Glycoprotein</keyword>
<keyword evidence="8" id="KW-1185">Reference proteome</keyword>
<dbReference type="OMA" id="CHAANFP"/>
<dbReference type="InterPro" id="IPR033121">
    <property type="entry name" value="PEPTIDASE_A1"/>
</dbReference>
<dbReference type="PANTHER" id="PTHR47967">
    <property type="entry name" value="OS07G0603500 PROTEIN-RELATED"/>
    <property type="match status" value="1"/>
</dbReference>
<dbReference type="InterPro" id="IPR021109">
    <property type="entry name" value="Peptidase_aspartic_dom_sf"/>
</dbReference>
<evidence type="ECO:0000256" key="1">
    <source>
        <dbReference type="ARBA" id="ARBA00007447"/>
    </source>
</evidence>
<dbReference type="InterPro" id="IPR032799">
    <property type="entry name" value="TAXi_C"/>
</dbReference>
<dbReference type="SUPFAM" id="SSF50630">
    <property type="entry name" value="Acid proteases"/>
    <property type="match status" value="1"/>
</dbReference>
<evidence type="ECO:0000313" key="8">
    <source>
        <dbReference type="Proteomes" id="UP000243975"/>
    </source>
</evidence>
<dbReference type="AlphaFoldDB" id="A0A103Y182"/>
<dbReference type="GO" id="GO:0005576">
    <property type="term" value="C:extracellular region"/>
    <property type="evidence" value="ECO:0007669"/>
    <property type="project" value="TreeGrafter"/>
</dbReference>
<protein>
    <submittedName>
        <fullName evidence="7">Aspartic peptidase</fullName>
    </submittedName>
</protein>
<evidence type="ECO:0000313" key="7">
    <source>
        <dbReference type="EMBL" id="KVI00576.1"/>
    </source>
</evidence>
<dbReference type="InterPro" id="IPR032861">
    <property type="entry name" value="TAXi_N"/>
</dbReference>
<evidence type="ECO:0000256" key="3">
    <source>
        <dbReference type="ARBA" id="ARBA00022750"/>
    </source>
</evidence>
<dbReference type="Pfam" id="PF14543">
    <property type="entry name" value="TAXi_N"/>
    <property type="match status" value="1"/>
</dbReference>
<gene>
    <name evidence="7" type="ORF">Ccrd_021168</name>
</gene>
<dbReference type="GO" id="GO:0006508">
    <property type="term" value="P:proteolysis"/>
    <property type="evidence" value="ECO:0007669"/>
    <property type="project" value="UniProtKB-KW"/>
</dbReference>
<evidence type="ECO:0000256" key="4">
    <source>
        <dbReference type="ARBA" id="ARBA00022801"/>
    </source>
</evidence>
<dbReference type="FunFam" id="2.40.70.10:FF:000031">
    <property type="entry name" value="Aspartyl protease AED1"/>
    <property type="match status" value="1"/>
</dbReference>
<dbReference type="PANTHER" id="PTHR47967:SF66">
    <property type="entry name" value="ASPARTIC PROTEINASE CDR1-RELATED"/>
    <property type="match status" value="1"/>
</dbReference>
<dbReference type="EMBL" id="LEKV01003371">
    <property type="protein sequence ID" value="KVI00576.1"/>
    <property type="molecule type" value="Genomic_DNA"/>
</dbReference>
<keyword evidence="3" id="KW-0064">Aspartyl protease</keyword>
<evidence type="ECO:0000259" key="6">
    <source>
        <dbReference type="PROSITE" id="PS51767"/>
    </source>
</evidence>
<dbReference type="STRING" id="59895.A0A103Y182"/>
<evidence type="ECO:0000256" key="2">
    <source>
        <dbReference type="ARBA" id="ARBA00022670"/>
    </source>
</evidence>
<dbReference type="PROSITE" id="PS00141">
    <property type="entry name" value="ASP_PROTEASE"/>
    <property type="match status" value="1"/>
</dbReference>
<dbReference type="GO" id="GO:0004190">
    <property type="term" value="F:aspartic-type endopeptidase activity"/>
    <property type="evidence" value="ECO:0007669"/>
    <property type="project" value="UniProtKB-KW"/>
</dbReference>
<sequence>MKTAMLSSNACFLVESIISVSCLLGLLAVVRSSSISFTTDLIHRDSPSSPFYDPSNTLFRRVVSAMNRSFDRAKFFNSMRSSGVTNIFPNPQIADYLMKISIGTPPLEIFGVADTGSDIIWTQCEPCSYCYDQKPPIYSPNSSSSYDSITCDSTTCMLVPMRSCSSSDNTCLYLVVYGDLSYSSGELATETITLESSSSSSSSSDHGGSSFAFTKVVFGCGHRNAGMFTYDQSGIIGLGGGPFSLISQMGSSINRKFSYCLVQMFSHAERSSKMYFGDAGTVVGDGVVSTPIFSGYPETFYYLNFQGMTVGDQRVEFYTTKPKSVEGNIIIDSGTSLTLVPGEFYQRLQSAVRRSMADIHPIGGDLQHNLGLCYNPLEVMDLPVMVAHFNGADLKLDPMNTFVQMSNDSICLAFAPVDGVVIFGNLAQMNFLVDSNQSSSYVLNV</sequence>
<name>A0A103Y182_CYNCS</name>
<dbReference type="Proteomes" id="UP000243975">
    <property type="component" value="Unassembled WGS sequence"/>
</dbReference>